<evidence type="ECO:0000256" key="1">
    <source>
        <dbReference type="SAM" id="Phobius"/>
    </source>
</evidence>
<keyword evidence="1" id="KW-0812">Transmembrane</keyword>
<evidence type="ECO:0000313" key="3">
    <source>
        <dbReference type="Proteomes" id="UP000317648"/>
    </source>
</evidence>
<feature type="transmembrane region" description="Helical" evidence="1">
    <location>
        <begin position="15"/>
        <end position="35"/>
    </location>
</feature>
<dbReference type="AlphaFoldDB" id="A0A518DWL5"/>
<dbReference type="KEGG" id="lcre:Pla8534_40460"/>
<evidence type="ECO:0000313" key="2">
    <source>
        <dbReference type="EMBL" id="QDU96227.1"/>
    </source>
</evidence>
<keyword evidence="1" id="KW-0472">Membrane</keyword>
<dbReference type="RefSeq" id="WP_145054876.1">
    <property type="nucleotide sequence ID" value="NZ_CP036433.1"/>
</dbReference>
<keyword evidence="1" id="KW-1133">Transmembrane helix</keyword>
<accession>A0A518DWL5</accession>
<sequence>MSDDRTPTWLIQLRFFLLCSPVGIVLAIILAPFALPVLAGFSIGVFLFWHGSRLFTNCFVWLLDPEGYTALRQQGCDPFYGSLGSPLNNDTESVRIYGRDINSNCPECDEPVFLQTNVTTICPACQSQWHDNHWWKWTGTRWVLVE</sequence>
<proteinExistence type="predicted"/>
<dbReference type="Proteomes" id="UP000317648">
    <property type="component" value="Chromosome"/>
</dbReference>
<organism evidence="2 3">
    <name type="scientific">Lignipirellula cremea</name>
    <dbReference type="NCBI Taxonomy" id="2528010"/>
    <lineage>
        <taxon>Bacteria</taxon>
        <taxon>Pseudomonadati</taxon>
        <taxon>Planctomycetota</taxon>
        <taxon>Planctomycetia</taxon>
        <taxon>Pirellulales</taxon>
        <taxon>Pirellulaceae</taxon>
        <taxon>Lignipirellula</taxon>
    </lineage>
</organism>
<keyword evidence="3" id="KW-1185">Reference proteome</keyword>
<protein>
    <submittedName>
        <fullName evidence="2">Uncharacterized protein</fullName>
    </submittedName>
</protein>
<dbReference type="EMBL" id="CP036433">
    <property type="protein sequence ID" value="QDU96227.1"/>
    <property type="molecule type" value="Genomic_DNA"/>
</dbReference>
<reference evidence="2 3" key="1">
    <citation type="submission" date="2019-02" db="EMBL/GenBank/DDBJ databases">
        <title>Deep-cultivation of Planctomycetes and their phenomic and genomic characterization uncovers novel biology.</title>
        <authorList>
            <person name="Wiegand S."/>
            <person name="Jogler M."/>
            <person name="Boedeker C."/>
            <person name="Pinto D."/>
            <person name="Vollmers J."/>
            <person name="Rivas-Marin E."/>
            <person name="Kohn T."/>
            <person name="Peeters S.H."/>
            <person name="Heuer A."/>
            <person name="Rast P."/>
            <person name="Oberbeckmann S."/>
            <person name="Bunk B."/>
            <person name="Jeske O."/>
            <person name="Meyerdierks A."/>
            <person name="Storesund J.E."/>
            <person name="Kallscheuer N."/>
            <person name="Luecker S."/>
            <person name="Lage O.M."/>
            <person name="Pohl T."/>
            <person name="Merkel B.J."/>
            <person name="Hornburger P."/>
            <person name="Mueller R.-W."/>
            <person name="Bruemmer F."/>
            <person name="Labrenz M."/>
            <person name="Spormann A.M."/>
            <person name="Op den Camp H."/>
            <person name="Overmann J."/>
            <person name="Amann R."/>
            <person name="Jetten M.S.M."/>
            <person name="Mascher T."/>
            <person name="Medema M.H."/>
            <person name="Devos D.P."/>
            <person name="Kaster A.-K."/>
            <person name="Ovreas L."/>
            <person name="Rohde M."/>
            <person name="Galperin M.Y."/>
            <person name="Jogler C."/>
        </authorList>
    </citation>
    <scope>NUCLEOTIDE SEQUENCE [LARGE SCALE GENOMIC DNA]</scope>
    <source>
        <strain evidence="2 3">Pla85_3_4</strain>
    </source>
</reference>
<dbReference type="OrthoDB" id="216668at2"/>
<gene>
    <name evidence="2" type="ORF">Pla8534_40460</name>
</gene>
<name>A0A518DWL5_9BACT</name>